<keyword evidence="7" id="KW-0406">Ion transport</keyword>
<keyword evidence="4" id="KW-1003">Cell membrane</keyword>
<reference evidence="11" key="1">
    <citation type="journal article" date="2020" name="mSystems">
        <title>Genome- and Community-Level Interaction Insights into Carbon Utilization and Element Cycling Functions of Hydrothermarchaeota in Hydrothermal Sediment.</title>
        <authorList>
            <person name="Zhou Z."/>
            <person name="Liu Y."/>
            <person name="Xu W."/>
            <person name="Pan J."/>
            <person name="Luo Z.H."/>
            <person name="Li M."/>
        </authorList>
    </citation>
    <scope>NUCLEOTIDE SEQUENCE [LARGE SCALE GENOMIC DNA]</scope>
    <source>
        <strain evidence="11">HyVt-443</strain>
    </source>
</reference>
<dbReference type="PANTHER" id="PTHR43298">
    <property type="entry name" value="MULTIDRUG RESISTANCE PROTEIN NORM-RELATED"/>
    <property type="match status" value="1"/>
</dbReference>
<keyword evidence="6 10" id="KW-1133">Transmembrane helix</keyword>
<feature type="transmembrane region" description="Helical" evidence="10">
    <location>
        <begin position="276"/>
        <end position="298"/>
    </location>
</feature>
<evidence type="ECO:0000256" key="8">
    <source>
        <dbReference type="ARBA" id="ARBA00023136"/>
    </source>
</evidence>
<feature type="transmembrane region" description="Helical" evidence="10">
    <location>
        <begin position="125"/>
        <end position="145"/>
    </location>
</feature>
<gene>
    <name evidence="11" type="ORF">ENI96_04015</name>
</gene>
<dbReference type="GO" id="GO:0005886">
    <property type="term" value="C:plasma membrane"/>
    <property type="evidence" value="ECO:0007669"/>
    <property type="project" value="UniProtKB-SubCell"/>
</dbReference>
<evidence type="ECO:0000256" key="9">
    <source>
        <dbReference type="ARBA" id="ARBA00031636"/>
    </source>
</evidence>
<keyword evidence="8 10" id="KW-0472">Membrane</keyword>
<sequence>MTLGRDIRRTLLLAAPLVLGQLSAIAINFVDTVMAGRFDALTLAAVAIGGAVWSAGLLFIIGVLMAIPPHVSRLHGARRLRQVGPFMHQAAWLALGLALLFFLYLRNAEPLLRLMRVDPQIVPPALGYLDAISWSTPGLCGFLLLRMLSEGLSRPRPVMYFGLLGLAINIPANYVLIFGHLGFPPLGAVGCGYASALTLWLQLAAFLVYTWRQPAFRRTRLFRPLAPPHPERLRQLLRLGLPIGASVFVEGSLFAAAALLLGALGPVITAAHQAAINWSGLMFMIPLGVGMAMTVRIGNALGRRDPVAARLAGRAGFRVVLVTQLASATFMLAFPGVVGHLYTSDPEVQGLIVQLLFLAAIFQLPDGFQAAAAGALRGYKDTRVPMLITVVAYWLVGLPLGWWLGIGAGFGARGMWVGLIAGLSLAALLMLLRYRRLARRP</sequence>
<dbReference type="GO" id="GO:0006811">
    <property type="term" value="P:monoatomic ion transport"/>
    <property type="evidence" value="ECO:0007669"/>
    <property type="project" value="UniProtKB-KW"/>
</dbReference>
<dbReference type="Proteomes" id="UP000886251">
    <property type="component" value="Unassembled WGS sequence"/>
</dbReference>
<protein>
    <recommendedName>
        <fullName evidence="9">Multidrug-efflux transporter</fullName>
    </recommendedName>
</protein>
<evidence type="ECO:0000256" key="2">
    <source>
        <dbReference type="ARBA" id="ARBA00022448"/>
    </source>
</evidence>
<dbReference type="GO" id="GO:0042910">
    <property type="term" value="F:xenobiotic transmembrane transporter activity"/>
    <property type="evidence" value="ECO:0007669"/>
    <property type="project" value="InterPro"/>
</dbReference>
<dbReference type="EMBL" id="DRKP01000049">
    <property type="protein sequence ID" value="HEB95580.1"/>
    <property type="molecule type" value="Genomic_DNA"/>
</dbReference>
<feature type="transmembrane region" description="Helical" evidence="10">
    <location>
        <begin position="157"/>
        <end position="181"/>
    </location>
</feature>
<keyword evidence="5 10" id="KW-0812">Transmembrane</keyword>
<evidence type="ECO:0000256" key="6">
    <source>
        <dbReference type="ARBA" id="ARBA00022989"/>
    </source>
</evidence>
<dbReference type="NCBIfam" id="TIGR00797">
    <property type="entry name" value="matE"/>
    <property type="match status" value="1"/>
</dbReference>
<dbReference type="InterPro" id="IPR002528">
    <property type="entry name" value="MATE_fam"/>
</dbReference>
<keyword evidence="2" id="KW-0813">Transport</keyword>
<evidence type="ECO:0000256" key="4">
    <source>
        <dbReference type="ARBA" id="ARBA00022475"/>
    </source>
</evidence>
<dbReference type="Pfam" id="PF01554">
    <property type="entry name" value="MatE"/>
    <property type="match status" value="2"/>
</dbReference>
<evidence type="ECO:0000313" key="11">
    <source>
        <dbReference type="EMBL" id="HEB95580.1"/>
    </source>
</evidence>
<evidence type="ECO:0000256" key="3">
    <source>
        <dbReference type="ARBA" id="ARBA00022449"/>
    </source>
</evidence>
<feature type="transmembrane region" description="Helical" evidence="10">
    <location>
        <begin position="384"/>
        <end position="404"/>
    </location>
</feature>
<feature type="transmembrane region" description="Helical" evidence="10">
    <location>
        <begin position="319"/>
        <end position="342"/>
    </location>
</feature>
<feature type="transmembrane region" description="Helical" evidence="10">
    <location>
        <begin position="86"/>
        <end position="105"/>
    </location>
</feature>
<dbReference type="InterPro" id="IPR048279">
    <property type="entry name" value="MdtK-like"/>
</dbReference>
<name>A0A831RMB8_9GAMM</name>
<feature type="transmembrane region" description="Helical" evidence="10">
    <location>
        <begin position="410"/>
        <end position="432"/>
    </location>
</feature>
<dbReference type="PANTHER" id="PTHR43298:SF2">
    <property type="entry name" value="FMN_FAD EXPORTER YEEO-RELATED"/>
    <property type="match status" value="1"/>
</dbReference>
<organism evidence="11">
    <name type="scientific">Sedimenticola thiotaurini</name>
    <dbReference type="NCBI Taxonomy" id="1543721"/>
    <lineage>
        <taxon>Bacteria</taxon>
        <taxon>Pseudomonadati</taxon>
        <taxon>Pseudomonadota</taxon>
        <taxon>Gammaproteobacteria</taxon>
        <taxon>Chromatiales</taxon>
        <taxon>Sedimenticolaceae</taxon>
        <taxon>Sedimenticola</taxon>
    </lineage>
</organism>
<dbReference type="PIRSF" id="PIRSF006603">
    <property type="entry name" value="DinF"/>
    <property type="match status" value="1"/>
</dbReference>
<dbReference type="AlphaFoldDB" id="A0A831RMB8"/>
<dbReference type="InterPro" id="IPR050222">
    <property type="entry name" value="MATE_MdtK"/>
</dbReference>
<evidence type="ECO:0000256" key="7">
    <source>
        <dbReference type="ARBA" id="ARBA00023065"/>
    </source>
</evidence>
<keyword evidence="3" id="KW-0050">Antiport</keyword>
<dbReference type="CDD" id="cd13131">
    <property type="entry name" value="MATE_NorM_like"/>
    <property type="match status" value="1"/>
</dbReference>
<feature type="transmembrane region" description="Helical" evidence="10">
    <location>
        <begin position="40"/>
        <end position="65"/>
    </location>
</feature>
<feature type="transmembrane region" description="Helical" evidence="10">
    <location>
        <begin position="348"/>
        <end position="364"/>
    </location>
</feature>
<feature type="transmembrane region" description="Helical" evidence="10">
    <location>
        <begin position="239"/>
        <end position="264"/>
    </location>
</feature>
<evidence type="ECO:0000256" key="1">
    <source>
        <dbReference type="ARBA" id="ARBA00004429"/>
    </source>
</evidence>
<evidence type="ECO:0000256" key="5">
    <source>
        <dbReference type="ARBA" id="ARBA00022692"/>
    </source>
</evidence>
<comment type="caution">
    <text evidence="11">The sequence shown here is derived from an EMBL/GenBank/DDBJ whole genome shotgun (WGS) entry which is preliminary data.</text>
</comment>
<proteinExistence type="predicted"/>
<accession>A0A831RMB8</accession>
<comment type="subcellular location">
    <subcellularLocation>
        <location evidence="1">Cell inner membrane</location>
        <topology evidence="1">Multi-pass membrane protein</topology>
    </subcellularLocation>
</comment>
<feature type="transmembrane region" description="Helical" evidence="10">
    <location>
        <begin position="193"/>
        <end position="211"/>
    </location>
</feature>
<evidence type="ECO:0000256" key="10">
    <source>
        <dbReference type="SAM" id="Phobius"/>
    </source>
</evidence>
<dbReference type="GO" id="GO:0015297">
    <property type="term" value="F:antiporter activity"/>
    <property type="evidence" value="ECO:0007669"/>
    <property type="project" value="UniProtKB-KW"/>
</dbReference>